<evidence type="ECO:0000259" key="3">
    <source>
        <dbReference type="PROSITE" id="PS50887"/>
    </source>
</evidence>
<dbReference type="EMBL" id="STGV01000003">
    <property type="protein sequence ID" value="THV23190.1"/>
    <property type="molecule type" value="Genomic_DNA"/>
</dbReference>
<reference evidence="4 5" key="1">
    <citation type="submission" date="2019-04" db="EMBL/GenBank/DDBJ databases">
        <title>Genome sequence of strain shin9-1.</title>
        <authorList>
            <person name="Gao J."/>
            <person name="Sun J."/>
        </authorList>
    </citation>
    <scope>NUCLEOTIDE SEQUENCE [LARGE SCALE GENOMIC DNA]</scope>
    <source>
        <strain evidence="5">shin9-1</strain>
    </source>
</reference>
<evidence type="ECO:0000256" key="2">
    <source>
        <dbReference type="ARBA" id="ARBA00034247"/>
    </source>
</evidence>
<dbReference type="RefSeq" id="WP_136598632.1">
    <property type="nucleotide sequence ID" value="NZ_STGV01000003.1"/>
</dbReference>
<feature type="domain" description="GGDEF" evidence="3">
    <location>
        <begin position="203"/>
        <end position="338"/>
    </location>
</feature>
<name>A0A4S8NZK7_9HYPH</name>
<dbReference type="GO" id="GO:0052621">
    <property type="term" value="F:diguanylate cyclase activity"/>
    <property type="evidence" value="ECO:0007669"/>
    <property type="project" value="UniProtKB-EC"/>
</dbReference>
<sequence>MQPVKNPAASIALRVATAMHQMGIDGLPRNYELVYEAYSGNNPELVRDFIALGKVKTQEALDELGRKYLPHHHEDGILARQNGQVRAEMSSFISLLNEEKISLTDYGRVIGHASQTIMTEADLEGTPLGQSIKMLKAATEKRAYQNSNVVRAVVDKTASLADMQREADDAEAAKFVDPVTRLASRRAFNKAVAKIYSNAEMPVLCGVAIGEIDDYTRIQEQLGSTVAERFLLQVAKVMDAVSGGGDLACRFDGGRFGLLLYTSDREEVSRVVDLVRAKLKASALVGSNGGRSFGQLTMSFGICFSEQAPNAFDFTNFADKALATSKAAGGDTVTVYGTSDIVSKDWLIYKKKPVGGFGA</sequence>
<organism evidence="4 5">
    <name type="scientific">Peteryoungia ipomoeae</name>
    <dbReference type="NCBI Taxonomy" id="1210932"/>
    <lineage>
        <taxon>Bacteria</taxon>
        <taxon>Pseudomonadati</taxon>
        <taxon>Pseudomonadota</taxon>
        <taxon>Alphaproteobacteria</taxon>
        <taxon>Hyphomicrobiales</taxon>
        <taxon>Rhizobiaceae</taxon>
        <taxon>Peteryoungia</taxon>
    </lineage>
</organism>
<proteinExistence type="predicted"/>
<dbReference type="InterPro" id="IPR043128">
    <property type="entry name" value="Rev_trsase/Diguanyl_cyclase"/>
</dbReference>
<dbReference type="EC" id="2.7.7.65" evidence="1"/>
<protein>
    <recommendedName>
        <fullName evidence="1">diguanylate cyclase</fullName>
        <ecNumber evidence="1">2.7.7.65</ecNumber>
    </recommendedName>
</protein>
<comment type="catalytic activity">
    <reaction evidence="2">
        <text>2 GTP = 3',3'-c-di-GMP + 2 diphosphate</text>
        <dbReference type="Rhea" id="RHEA:24898"/>
        <dbReference type="ChEBI" id="CHEBI:33019"/>
        <dbReference type="ChEBI" id="CHEBI:37565"/>
        <dbReference type="ChEBI" id="CHEBI:58805"/>
        <dbReference type="EC" id="2.7.7.65"/>
    </reaction>
</comment>
<dbReference type="GO" id="GO:1902201">
    <property type="term" value="P:negative regulation of bacterial-type flagellum-dependent cell motility"/>
    <property type="evidence" value="ECO:0007669"/>
    <property type="project" value="TreeGrafter"/>
</dbReference>
<dbReference type="NCBIfam" id="TIGR00254">
    <property type="entry name" value="GGDEF"/>
    <property type="match status" value="1"/>
</dbReference>
<dbReference type="PANTHER" id="PTHR45138:SF9">
    <property type="entry name" value="DIGUANYLATE CYCLASE DGCM-RELATED"/>
    <property type="match status" value="1"/>
</dbReference>
<dbReference type="GO" id="GO:0043709">
    <property type="term" value="P:cell adhesion involved in single-species biofilm formation"/>
    <property type="evidence" value="ECO:0007669"/>
    <property type="project" value="TreeGrafter"/>
</dbReference>
<dbReference type="OrthoDB" id="9812260at2"/>
<dbReference type="PANTHER" id="PTHR45138">
    <property type="entry name" value="REGULATORY COMPONENTS OF SENSORY TRANSDUCTION SYSTEM"/>
    <property type="match status" value="1"/>
</dbReference>
<dbReference type="Gene3D" id="3.30.70.270">
    <property type="match status" value="1"/>
</dbReference>
<dbReference type="Pfam" id="PF00990">
    <property type="entry name" value="GGDEF"/>
    <property type="match status" value="1"/>
</dbReference>
<dbReference type="PROSITE" id="PS50887">
    <property type="entry name" value="GGDEF"/>
    <property type="match status" value="1"/>
</dbReference>
<keyword evidence="5" id="KW-1185">Reference proteome</keyword>
<dbReference type="SMART" id="SM00267">
    <property type="entry name" value="GGDEF"/>
    <property type="match status" value="1"/>
</dbReference>
<gene>
    <name evidence="4" type="ORF">FAA97_11325</name>
</gene>
<dbReference type="Proteomes" id="UP000308828">
    <property type="component" value="Unassembled WGS sequence"/>
</dbReference>
<evidence type="ECO:0000313" key="4">
    <source>
        <dbReference type="EMBL" id="THV23190.1"/>
    </source>
</evidence>
<dbReference type="GO" id="GO:0005886">
    <property type="term" value="C:plasma membrane"/>
    <property type="evidence" value="ECO:0007669"/>
    <property type="project" value="TreeGrafter"/>
</dbReference>
<evidence type="ECO:0000313" key="5">
    <source>
        <dbReference type="Proteomes" id="UP000308828"/>
    </source>
</evidence>
<dbReference type="AlphaFoldDB" id="A0A4S8NZK7"/>
<comment type="caution">
    <text evidence="4">The sequence shown here is derived from an EMBL/GenBank/DDBJ whole genome shotgun (WGS) entry which is preliminary data.</text>
</comment>
<dbReference type="CDD" id="cd01949">
    <property type="entry name" value="GGDEF"/>
    <property type="match status" value="1"/>
</dbReference>
<dbReference type="SUPFAM" id="SSF55073">
    <property type="entry name" value="Nucleotide cyclase"/>
    <property type="match status" value="1"/>
</dbReference>
<accession>A0A4S8NZK7</accession>
<evidence type="ECO:0000256" key="1">
    <source>
        <dbReference type="ARBA" id="ARBA00012528"/>
    </source>
</evidence>
<dbReference type="InterPro" id="IPR000160">
    <property type="entry name" value="GGDEF_dom"/>
</dbReference>
<dbReference type="InterPro" id="IPR029787">
    <property type="entry name" value="Nucleotide_cyclase"/>
</dbReference>
<dbReference type="InterPro" id="IPR050469">
    <property type="entry name" value="Diguanylate_Cyclase"/>
</dbReference>